<reference evidence="3 4" key="1">
    <citation type="submission" date="2024-02" db="EMBL/GenBank/DDBJ databases">
        <title>Herpetosiphon gulosus NBRC 112829.</title>
        <authorList>
            <person name="Ichikawa N."/>
            <person name="Katano-Makiyama Y."/>
            <person name="Hidaka K."/>
        </authorList>
    </citation>
    <scope>NUCLEOTIDE SEQUENCE [LARGE SCALE GENOMIC DNA]</scope>
    <source>
        <strain evidence="3 4">NBRC 112829</strain>
    </source>
</reference>
<feature type="region of interest" description="Disordered" evidence="1">
    <location>
        <begin position="1"/>
        <end position="24"/>
    </location>
</feature>
<proteinExistence type="predicted"/>
<comment type="caution">
    <text evidence="3">The sequence shown here is derived from an EMBL/GenBank/DDBJ whole genome shotgun (WGS) entry which is preliminary data.</text>
</comment>
<organism evidence="3 4">
    <name type="scientific">Herpetosiphon gulosus</name>
    <dbReference type="NCBI Taxonomy" id="1973496"/>
    <lineage>
        <taxon>Bacteria</taxon>
        <taxon>Bacillati</taxon>
        <taxon>Chloroflexota</taxon>
        <taxon>Chloroflexia</taxon>
        <taxon>Herpetosiphonales</taxon>
        <taxon>Herpetosiphonaceae</taxon>
        <taxon>Herpetosiphon</taxon>
    </lineage>
</organism>
<keyword evidence="2" id="KW-0812">Transmembrane</keyword>
<feature type="transmembrane region" description="Helical" evidence="2">
    <location>
        <begin position="46"/>
        <end position="64"/>
    </location>
</feature>
<evidence type="ECO:0000313" key="3">
    <source>
        <dbReference type="EMBL" id="GAA5529703.1"/>
    </source>
</evidence>
<protein>
    <submittedName>
        <fullName evidence="3">Uncharacterized protein</fullName>
    </submittedName>
</protein>
<keyword evidence="2" id="KW-1133">Transmembrane helix</keyword>
<evidence type="ECO:0000313" key="4">
    <source>
        <dbReference type="Proteomes" id="UP001428290"/>
    </source>
</evidence>
<keyword evidence="4" id="KW-1185">Reference proteome</keyword>
<accession>A0ABP9X575</accession>
<dbReference type="Proteomes" id="UP001428290">
    <property type="component" value="Unassembled WGS sequence"/>
</dbReference>
<sequence length="306" mass="34557">MSDRTPPTEVLEFENDLEPDEEPEEVPSAIIQEDEAIAPQGMTMQALVFGVAIILIIFLVLLLASGNNINLFNLFGSDSNAQPTLQPLLNSVQTQSNRSLDVEAAALEGQRFYGVDGLNALPSYAAEIDPLFLPYWVKNGGERIFGRPISGLLEENGRQFQWFERTRLEWWPEHQATKYEVQPGRVGVEFTQNRDFPNQQFFANRPGLRYSEATQQGLRGAFLEFWEANGGIDLLGWPISEELQEVLPEDRTVHTVQYFERGRLELHPNDPNQMVKIGLLGRALYFQDSQPNYIEPVAPTAVPVIP</sequence>
<name>A0ABP9X575_9CHLR</name>
<feature type="compositionally biased region" description="Acidic residues" evidence="1">
    <location>
        <begin position="11"/>
        <end position="24"/>
    </location>
</feature>
<keyword evidence="2" id="KW-0472">Membrane</keyword>
<dbReference type="EMBL" id="BAABRU010000012">
    <property type="protein sequence ID" value="GAA5529703.1"/>
    <property type="molecule type" value="Genomic_DNA"/>
</dbReference>
<gene>
    <name evidence="3" type="ORF">Hgul01_03517</name>
</gene>
<evidence type="ECO:0000256" key="1">
    <source>
        <dbReference type="SAM" id="MobiDB-lite"/>
    </source>
</evidence>
<dbReference type="RefSeq" id="WP_345723300.1">
    <property type="nucleotide sequence ID" value="NZ_BAABRU010000012.1"/>
</dbReference>
<evidence type="ECO:0000256" key="2">
    <source>
        <dbReference type="SAM" id="Phobius"/>
    </source>
</evidence>